<organism evidence="1">
    <name type="scientific">marine sediment metagenome</name>
    <dbReference type="NCBI Taxonomy" id="412755"/>
    <lineage>
        <taxon>unclassified sequences</taxon>
        <taxon>metagenomes</taxon>
        <taxon>ecological metagenomes</taxon>
    </lineage>
</organism>
<dbReference type="AlphaFoldDB" id="X0ZLZ5"/>
<name>X0ZLZ5_9ZZZZ</name>
<evidence type="ECO:0000313" key="1">
    <source>
        <dbReference type="EMBL" id="GAG70394.1"/>
    </source>
</evidence>
<protein>
    <submittedName>
        <fullName evidence="1">Uncharacterized protein</fullName>
    </submittedName>
</protein>
<accession>X0ZLZ5</accession>
<sequence length="84" mass="9445">MSLTITSREINEAAVELENRGSFDKLAEHYRELSVEVATSGGKLDVEDGNPIISLVQDIRKNKKHHRPTKTVVDRKGQKVLAYI</sequence>
<gene>
    <name evidence="1" type="ORF">S01H4_05304</name>
</gene>
<comment type="caution">
    <text evidence="1">The sequence shown here is derived from an EMBL/GenBank/DDBJ whole genome shotgun (WGS) entry which is preliminary data.</text>
</comment>
<proteinExistence type="predicted"/>
<reference evidence="1" key="1">
    <citation type="journal article" date="2014" name="Front. Microbiol.">
        <title>High frequency of phylogenetically diverse reductive dehalogenase-homologous genes in deep subseafloor sedimentary metagenomes.</title>
        <authorList>
            <person name="Kawai M."/>
            <person name="Futagami T."/>
            <person name="Toyoda A."/>
            <person name="Takaki Y."/>
            <person name="Nishi S."/>
            <person name="Hori S."/>
            <person name="Arai W."/>
            <person name="Tsubouchi T."/>
            <person name="Morono Y."/>
            <person name="Uchiyama I."/>
            <person name="Ito T."/>
            <person name="Fujiyama A."/>
            <person name="Inagaki F."/>
            <person name="Takami H."/>
        </authorList>
    </citation>
    <scope>NUCLEOTIDE SEQUENCE</scope>
    <source>
        <strain evidence="1">Expedition CK06-06</strain>
    </source>
</reference>
<dbReference type="EMBL" id="BART01001524">
    <property type="protein sequence ID" value="GAG70394.1"/>
    <property type="molecule type" value="Genomic_DNA"/>
</dbReference>